<dbReference type="OrthoDB" id="10071708at2759"/>
<gene>
    <name evidence="2" type="ORF">EG68_03329</name>
</gene>
<accession>A0A8S9YXV2</accession>
<dbReference type="AlphaFoldDB" id="A0A8S9YXV2"/>
<comment type="caution">
    <text evidence="2">The sequence shown here is derived from an EMBL/GenBank/DDBJ whole genome shotgun (WGS) entry which is preliminary data.</text>
</comment>
<dbReference type="EMBL" id="JTDE01001202">
    <property type="protein sequence ID" value="KAF7259432.1"/>
    <property type="molecule type" value="Genomic_DNA"/>
</dbReference>
<evidence type="ECO:0008006" key="4">
    <source>
        <dbReference type="Google" id="ProtNLM"/>
    </source>
</evidence>
<feature type="region of interest" description="Disordered" evidence="1">
    <location>
        <begin position="95"/>
        <end position="120"/>
    </location>
</feature>
<protein>
    <recommendedName>
        <fullName evidence="4">DUF4806 domain-containing protein</fullName>
    </recommendedName>
</protein>
<reference evidence="2" key="1">
    <citation type="submission" date="2019-07" db="EMBL/GenBank/DDBJ databases">
        <title>Annotation for the trematode Paragonimus miyazaki's.</title>
        <authorList>
            <person name="Choi Y.-J."/>
        </authorList>
    </citation>
    <scope>NUCLEOTIDE SEQUENCE</scope>
    <source>
        <strain evidence="2">Japan</strain>
    </source>
</reference>
<keyword evidence="3" id="KW-1185">Reference proteome</keyword>
<evidence type="ECO:0000256" key="1">
    <source>
        <dbReference type="SAM" id="MobiDB-lite"/>
    </source>
</evidence>
<evidence type="ECO:0000313" key="3">
    <source>
        <dbReference type="Proteomes" id="UP000822476"/>
    </source>
</evidence>
<proteinExistence type="predicted"/>
<organism evidence="2 3">
    <name type="scientific">Paragonimus skrjabini miyazakii</name>
    <dbReference type="NCBI Taxonomy" id="59628"/>
    <lineage>
        <taxon>Eukaryota</taxon>
        <taxon>Metazoa</taxon>
        <taxon>Spiralia</taxon>
        <taxon>Lophotrochozoa</taxon>
        <taxon>Platyhelminthes</taxon>
        <taxon>Trematoda</taxon>
        <taxon>Digenea</taxon>
        <taxon>Plagiorchiida</taxon>
        <taxon>Troglotremata</taxon>
        <taxon>Troglotrematidae</taxon>
        <taxon>Paragonimus</taxon>
    </lineage>
</organism>
<evidence type="ECO:0000313" key="2">
    <source>
        <dbReference type="EMBL" id="KAF7259432.1"/>
    </source>
</evidence>
<name>A0A8S9YXV2_9TREM</name>
<feature type="compositionally biased region" description="Low complexity" evidence="1">
    <location>
        <begin position="95"/>
        <end position="115"/>
    </location>
</feature>
<sequence>MISKDWASVPTYATIEELKFLFSKHTAIIDGAPVHKVECLQQAGCLEDAWNSISQLYLDASIITLPMVGLSSTLSPKRRISSTPLCPTSIVPISSTPSTSAVTPSPASPLSTPASGTADKNKCSVDARLGSGGDELACLPVAAPYRTVQDFDCGELVSINEQKRKLAVRFLSRFEGGKLCSVMRKICQCLFSDKFVQNFSWTNVRQHGRKLKGSNIMSVIRESIVNNASLNASIDAVDIFLRKWFNNARDQSGGRAGKNDNTKEEPGTRQHITPKRILMFCNFYIPTTFCKHMHV</sequence>
<dbReference type="Proteomes" id="UP000822476">
    <property type="component" value="Unassembled WGS sequence"/>
</dbReference>